<dbReference type="Proteomes" id="UP000441523">
    <property type="component" value="Unassembled WGS sequence"/>
</dbReference>
<proteinExistence type="predicted"/>
<dbReference type="EMBL" id="VZZJ01000009">
    <property type="protein sequence ID" value="KAB1073191.1"/>
    <property type="molecule type" value="Genomic_DNA"/>
</dbReference>
<evidence type="ECO:0000313" key="3">
    <source>
        <dbReference type="Proteomes" id="UP000441523"/>
    </source>
</evidence>
<feature type="chain" id="PRO_5027091290" description="Curlin" evidence="1">
    <location>
        <begin position="22"/>
        <end position="114"/>
    </location>
</feature>
<keyword evidence="3" id="KW-1185">Reference proteome</keyword>
<accession>A0A6N6MSD7</accession>
<reference evidence="2 3" key="1">
    <citation type="submission" date="2019-09" db="EMBL/GenBank/DDBJ databases">
        <title>YIM 132548 draft genome.</title>
        <authorList>
            <person name="Jiang L."/>
        </authorList>
    </citation>
    <scope>NUCLEOTIDE SEQUENCE [LARGE SCALE GENOMIC DNA]</scope>
    <source>
        <strain evidence="2 3">YIM 132548</strain>
    </source>
</reference>
<dbReference type="AlphaFoldDB" id="A0A6N6MSD7"/>
<name>A0A6N6MSD7_9HYPH</name>
<feature type="signal peptide" evidence="1">
    <location>
        <begin position="1"/>
        <end position="21"/>
    </location>
</feature>
<gene>
    <name evidence="2" type="ORF">F6X51_12645</name>
</gene>
<protein>
    <recommendedName>
        <fullName evidence="4">Curlin</fullName>
    </recommendedName>
</protein>
<evidence type="ECO:0000313" key="2">
    <source>
        <dbReference type="EMBL" id="KAB1073191.1"/>
    </source>
</evidence>
<keyword evidence="1" id="KW-0732">Signal</keyword>
<organism evidence="2 3">
    <name type="scientific">Methylobacterium planeticum</name>
    <dbReference type="NCBI Taxonomy" id="2615211"/>
    <lineage>
        <taxon>Bacteria</taxon>
        <taxon>Pseudomonadati</taxon>
        <taxon>Pseudomonadota</taxon>
        <taxon>Alphaproteobacteria</taxon>
        <taxon>Hyphomicrobiales</taxon>
        <taxon>Methylobacteriaceae</taxon>
        <taxon>Methylobacterium</taxon>
    </lineage>
</organism>
<sequence>MRASILSLAACLVAVTAPALSQGLPSANLNSINNSLAAMGQASAFQQQQTSNFNTLRMDGQRNVQFQPQDGYAAPVILRQGRGFGASGPRHNGGVRAGRTGVDTGLDRGICIGC</sequence>
<evidence type="ECO:0008006" key="4">
    <source>
        <dbReference type="Google" id="ProtNLM"/>
    </source>
</evidence>
<dbReference type="RefSeq" id="WP_150964022.1">
    <property type="nucleotide sequence ID" value="NZ_VZZJ01000009.1"/>
</dbReference>
<evidence type="ECO:0000256" key="1">
    <source>
        <dbReference type="SAM" id="SignalP"/>
    </source>
</evidence>
<comment type="caution">
    <text evidence="2">The sequence shown here is derived from an EMBL/GenBank/DDBJ whole genome shotgun (WGS) entry which is preliminary data.</text>
</comment>